<sequence>MLSSFCFLFRQKALASTGGRSVQAACDWLFSHVGDPFLDDTLPREYVLYLRPTGPLAQKLSEFWQQSKQICGKNKAHNIFPHITLCQFFMCEDSKVDALTEALQATVMRWKCKFPAPLPLELYTSSNFIGLFVKEESAEVLKKFAADFAAEAASKADVHVEPHKKQLHVTLAYHFQTSHLPTLEKLAQNIDVKLGCDWVAAIFSRDIRFVNHETLQVIYPYTPQNDDELELVPGDFIFMSPVEQTSTSEGWIYGISLATGCSGLLPENYITKADECGTWVFHGYVKLLSPTLVTAKRELSSCDFTWHCLAARSRQCLQGADVAVQEGGNRCDAFHLSDLMTAANAPDLSLAGRYVRSNLNMPHSLPQRSGGFRDYEKDAPITVLGCMQARLVGELPPGRHELAQEALLSPSHAPRHRKRKQKAEKNESGPPHWQAPSCLMQVLQLKERQSINPRLWYNITATSSVSAEHLVLPWKMLLLPMSLRNAAVNAECGLSLTLTILKCDLQLTTPTYFQQPIWVHVCMAKTQSRLLPVFTHPHP</sequence>
<dbReference type="SUPFAM" id="SSF46934">
    <property type="entry name" value="UBA-like"/>
    <property type="match status" value="1"/>
</dbReference>
<protein>
    <recommendedName>
        <fullName evidence="8">SH3 domain-containing protein</fullName>
    </recommendedName>
</protein>
<evidence type="ECO:0000259" key="8">
    <source>
        <dbReference type="PROSITE" id="PS50002"/>
    </source>
</evidence>
<dbReference type="Gene3D" id="3.90.1140.10">
    <property type="entry name" value="Cyclic phosphodiesterase"/>
    <property type="match status" value="1"/>
</dbReference>
<dbReference type="SUPFAM" id="SSF55144">
    <property type="entry name" value="LigT-like"/>
    <property type="match status" value="1"/>
</dbReference>
<dbReference type="Proteomes" id="UP000694428">
    <property type="component" value="Unplaced"/>
</dbReference>
<dbReference type="InterPro" id="IPR009097">
    <property type="entry name" value="Cyclic_Pdiesterase"/>
</dbReference>
<reference evidence="9" key="2">
    <citation type="submission" date="2025-09" db="UniProtKB">
        <authorList>
            <consortium name="Ensembl"/>
        </authorList>
    </citation>
    <scope>IDENTIFICATION</scope>
</reference>
<dbReference type="InterPro" id="IPR029033">
    <property type="entry name" value="His_PPase_superfam"/>
</dbReference>
<accession>A0A8C9FTB8</accession>
<dbReference type="GO" id="GO:0005737">
    <property type="term" value="C:cytoplasm"/>
    <property type="evidence" value="ECO:0007669"/>
    <property type="project" value="UniProtKB-SubCell"/>
</dbReference>
<dbReference type="SMART" id="SM00326">
    <property type="entry name" value="SH3"/>
    <property type="match status" value="1"/>
</dbReference>
<evidence type="ECO:0000256" key="7">
    <source>
        <dbReference type="SAM" id="MobiDB-lite"/>
    </source>
</evidence>
<keyword evidence="4" id="KW-0963">Cytoplasm</keyword>
<dbReference type="FunFam" id="2.30.30.40:FF:000052">
    <property type="entry name" value="Ubiquitin-associated and SH3 domain-containing protein B"/>
    <property type="match status" value="1"/>
</dbReference>
<dbReference type="Pfam" id="PF14604">
    <property type="entry name" value="SH3_9"/>
    <property type="match status" value="1"/>
</dbReference>
<comment type="subcellular location">
    <subcellularLocation>
        <location evidence="2">Cytoplasm</location>
    </subcellularLocation>
    <subcellularLocation>
        <location evidence="1">Nucleus</location>
    </subcellularLocation>
</comment>
<keyword evidence="5" id="KW-0539">Nucleus</keyword>
<dbReference type="InterPro" id="IPR035632">
    <property type="entry name" value="UBASH3B_SH3"/>
</dbReference>
<dbReference type="AlphaFoldDB" id="A0A8C9FTB8"/>
<evidence type="ECO:0000313" key="9">
    <source>
        <dbReference type="Ensembl" id="ENSPSTP00000017715.1"/>
    </source>
</evidence>
<dbReference type="CDD" id="cd11936">
    <property type="entry name" value="SH3_UBASH3B"/>
    <property type="match status" value="1"/>
</dbReference>
<dbReference type="PROSITE" id="PS50002">
    <property type="entry name" value="SH3"/>
    <property type="match status" value="1"/>
</dbReference>
<dbReference type="FunFam" id="3.90.1140.10:FF:000001">
    <property type="entry name" value="Ubiquitin-associated and SH3 domain-containing protein B"/>
    <property type="match status" value="1"/>
</dbReference>
<dbReference type="Gene3D" id="3.40.50.1240">
    <property type="entry name" value="Phosphoglycerate mutase-like"/>
    <property type="match status" value="1"/>
</dbReference>
<evidence type="ECO:0000256" key="3">
    <source>
        <dbReference type="ARBA" id="ARBA00022443"/>
    </source>
</evidence>
<dbReference type="Ensembl" id="ENSPSTT00000018571.1">
    <property type="protein sequence ID" value="ENSPSTP00000017715.1"/>
    <property type="gene ID" value="ENSPSTG00000012671.1"/>
</dbReference>
<feature type="domain" description="SH3" evidence="8">
    <location>
        <begin position="210"/>
        <end position="275"/>
    </location>
</feature>
<evidence type="ECO:0000256" key="4">
    <source>
        <dbReference type="ARBA" id="ARBA00022490"/>
    </source>
</evidence>
<name>A0A8C9FTB8_PAVCR</name>
<keyword evidence="3 6" id="KW-0728">SH3 domain</keyword>
<dbReference type="InterPro" id="IPR036028">
    <property type="entry name" value="SH3-like_dom_sf"/>
</dbReference>
<evidence type="ECO:0000256" key="2">
    <source>
        <dbReference type="ARBA" id="ARBA00004496"/>
    </source>
</evidence>
<keyword evidence="10" id="KW-1185">Reference proteome</keyword>
<reference evidence="9" key="1">
    <citation type="submission" date="2025-08" db="UniProtKB">
        <authorList>
            <consortium name="Ensembl"/>
        </authorList>
    </citation>
    <scope>IDENTIFICATION</scope>
</reference>
<evidence type="ECO:0000256" key="1">
    <source>
        <dbReference type="ARBA" id="ARBA00004123"/>
    </source>
</evidence>
<dbReference type="Gene3D" id="2.30.30.40">
    <property type="entry name" value="SH3 Domains"/>
    <property type="match status" value="1"/>
</dbReference>
<evidence type="ECO:0000313" key="10">
    <source>
        <dbReference type="Proteomes" id="UP000694428"/>
    </source>
</evidence>
<evidence type="ECO:0000256" key="6">
    <source>
        <dbReference type="PROSITE-ProRule" id="PRU00192"/>
    </source>
</evidence>
<feature type="region of interest" description="Disordered" evidence="7">
    <location>
        <begin position="405"/>
        <end position="435"/>
    </location>
</feature>
<dbReference type="InterPro" id="IPR001452">
    <property type="entry name" value="SH3_domain"/>
</dbReference>
<dbReference type="GO" id="GO:0005634">
    <property type="term" value="C:nucleus"/>
    <property type="evidence" value="ECO:0007669"/>
    <property type="project" value="UniProtKB-SubCell"/>
</dbReference>
<proteinExistence type="predicted"/>
<dbReference type="SUPFAM" id="SSF50044">
    <property type="entry name" value="SH3-domain"/>
    <property type="match status" value="1"/>
</dbReference>
<organism evidence="9 10">
    <name type="scientific">Pavo cristatus</name>
    <name type="common">Indian peafowl</name>
    <name type="synonym">Blue peafowl</name>
    <dbReference type="NCBI Taxonomy" id="9049"/>
    <lineage>
        <taxon>Eukaryota</taxon>
        <taxon>Metazoa</taxon>
        <taxon>Chordata</taxon>
        <taxon>Craniata</taxon>
        <taxon>Vertebrata</taxon>
        <taxon>Euteleostomi</taxon>
        <taxon>Archelosauria</taxon>
        <taxon>Archosauria</taxon>
        <taxon>Dinosauria</taxon>
        <taxon>Saurischia</taxon>
        <taxon>Theropoda</taxon>
        <taxon>Coelurosauria</taxon>
        <taxon>Aves</taxon>
        <taxon>Neognathae</taxon>
        <taxon>Galloanserae</taxon>
        <taxon>Galliformes</taxon>
        <taxon>Phasianidae</taxon>
        <taxon>Phasianinae</taxon>
        <taxon>Pavo</taxon>
    </lineage>
</organism>
<evidence type="ECO:0000256" key="5">
    <source>
        <dbReference type="ARBA" id="ARBA00023242"/>
    </source>
</evidence>
<feature type="compositionally biased region" description="Basic residues" evidence="7">
    <location>
        <begin position="413"/>
        <end position="422"/>
    </location>
</feature>
<dbReference type="InterPro" id="IPR009060">
    <property type="entry name" value="UBA-like_sf"/>
</dbReference>
<dbReference type="Gene3D" id="1.10.8.10">
    <property type="entry name" value="DNA helicase RuvA subunit, C-terminal domain"/>
    <property type="match status" value="1"/>
</dbReference>